<accession>A0A482XR06</accession>
<name>A0A482XR06_LAOST</name>
<dbReference type="InParanoid" id="A0A482XR06"/>
<evidence type="ECO:0000256" key="1">
    <source>
        <dbReference type="SAM" id="MobiDB-lite"/>
    </source>
</evidence>
<feature type="region of interest" description="Disordered" evidence="1">
    <location>
        <begin position="53"/>
        <end position="74"/>
    </location>
</feature>
<dbReference type="EMBL" id="QKKF02002923">
    <property type="protein sequence ID" value="RZF47910.1"/>
    <property type="molecule type" value="Genomic_DNA"/>
</dbReference>
<reference evidence="2 3" key="1">
    <citation type="journal article" date="2017" name="Gigascience">
        <title>Genome sequence of the small brown planthopper, Laodelphax striatellus.</title>
        <authorList>
            <person name="Zhu J."/>
            <person name="Jiang F."/>
            <person name="Wang X."/>
            <person name="Yang P."/>
            <person name="Bao Y."/>
            <person name="Zhao W."/>
            <person name="Wang W."/>
            <person name="Lu H."/>
            <person name="Wang Q."/>
            <person name="Cui N."/>
            <person name="Li J."/>
            <person name="Chen X."/>
            <person name="Luo L."/>
            <person name="Yu J."/>
            <person name="Kang L."/>
            <person name="Cui F."/>
        </authorList>
    </citation>
    <scope>NUCLEOTIDE SEQUENCE [LARGE SCALE GENOMIC DNA]</scope>
    <source>
        <strain evidence="2">Lst14</strain>
    </source>
</reference>
<organism evidence="2 3">
    <name type="scientific">Laodelphax striatellus</name>
    <name type="common">Small brown planthopper</name>
    <name type="synonym">Delphax striatella</name>
    <dbReference type="NCBI Taxonomy" id="195883"/>
    <lineage>
        <taxon>Eukaryota</taxon>
        <taxon>Metazoa</taxon>
        <taxon>Ecdysozoa</taxon>
        <taxon>Arthropoda</taxon>
        <taxon>Hexapoda</taxon>
        <taxon>Insecta</taxon>
        <taxon>Pterygota</taxon>
        <taxon>Neoptera</taxon>
        <taxon>Paraneoptera</taxon>
        <taxon>Hemiptera</taxon>
        <taxon>Auchenorrhyncha</taxon>
        <taxon>Fulgoroidea</taxon>
        <taxon>Delphacidae</taxon>
        <taxon>Criomorphinae</taxon>
        <taxon>Laodelphax</taxon>
    </lineage>
</organism>
<evidence type="ECO:0000313" key="3">
    <source>
        <dbReference type="Proteomes" id="UP000291343"/>
    </source>
</evidence>
<dbReference type="AlphaFoldDB" id="A0A482XR06"/>
<protein>
    <submittedName>
        <fullName evidence="2">Uncharacterized protein</fullName>
    </submittedName>
</protein>
<proteinExistence type="predicted"/>
<comment type="caution">
    <text evidence="2">The sequence shown here is derived from an EMBL/GenBank/DDBJ whole genome shotgun (WGS) entry which is preliminary data.</text>
</comment>
<evidence type="ECO:0000313" key="2">
    <source>
        <dbReference type="EMBL" id="RZF47910.1"/>
    </source>
</evidence>
<gene>
    <name evidence="2" type="ORF">LSTR_LSTR011886</name>
</gene>
<keyword evidence="3" id="KW-1185">Reference proteome</keyword>
<dbReference type="Proteomes" id="UP000291343">
    <property type="component" value="Unassembled WGS sequence"/>
</dbReference>
<sequence>MRTMTLSERCQLQEKVDETNDTLPIYREQMSLQSFPYNNPVSRDSMTDINIGLEARKRQPRTGMKSPRGTNVLR</sequence>